<comment type="function">
    <text evidence="1">May have a structural role to stabilize the lipid body during desiccation of the seed by preventing coalescence of the oil. Probably interacts with both lipid and phospholipid moieties of lipid bodies. May also provide recognition signals for specific lipase anchorage in lipolysis during seedling growth.</text>
</comment>
<evidence type="ECO:0000256" key="2">
    <source>
        <dbReference type="ARBA" id="ARBA00010858"/>
    </source>
</evidence>
<comment type="subcellular location">
    <subcellularLocation>
        <location evidence="7">Lipid droplet</location>
    </subcellularLocation>
    <subcellularLocation>
        <location evidence="7">Membrane</location>
        <topology evidence="7">Multi-pass membrane protein</topology>
    </subcellularLocation>
</comment>
<keyword evidence="6 9" id="KW-0472">Membrane</keyword>
<proteinExistence type="inferred from homology"/>
<accession>A0A843W578</accession>
<dbReference type="PROSITE" id="PS00811">
    <property type="entry name" value="OLEOSINS"/>
    <property type="match status" value="1"/>
</dbReference>
<dbReference type="Proteomes" id="UP000652761">
    <property type="component" value="Unassembled WGS sequence"/>
</dbReference>
<dbReference type="GO" id="GO:0010344">
    <property type="term" value="P:seed oilbody biogenesis"/>
    <property type="evidence" value="ECO:0007669"/>
    <property type="project" value="TreeGrafter"/>
</dbReference>
<comment type="caution">
    <text evidence="10">The sequence shown here is derived from an EMBL/GenBank/DDBJ whole genome shotgun (WGS) entry which is preliminary data.</text>
</comment>
<dbReference type="OrthoDB" id="1929188at2759"/>
<feature type="transmembrane region" description="Helical" evidence="9">
    <location>
        <begin position="78"/>
        <end position="104"/>
    </location>
</feature>
<sequence>MAEHRPQDQPHRVAEDIKGMLPDKGPSASQVLAVVTLLPVGGILLVLSGLLLAGTVVGLALATPLFVIFSPVLVPATIVIGLAVTGFLASGAFGVTGLSSLSWIMQYVRGLREKAPEYMEQAKRRMQEAAGHAEQRAKEAGQRIQGRAQEGGGRT</sequence>
<dbReference type="GO" id="GO:0019915">
    <property type="term" value="P:lipid storage"/>
    <property type="evidence" value="ECO:0007669"/>
    <property type="project" value="TreeGrafter"/>
</dbReference>
<evidence type="ECO:0000256" key="8">
    <source>
        <dbReference type="SAM" id="MobiDB-lite"/>
    </source>
</evidence>
<evidence type="ECO:0000256" key="5">
    <source>
        <dbReference type="ARBA" id="ARBA00022989"/>
    </source>
</evidence>
<dbReference type="GO" id="GO:0012511">
    <property type="term" value="C:monolayer-surrounded lipid storage body"/>
    <property type="evidence" value="ECO:0007669"/>
    <property type="project" value="InterPro"/>
</dbReference>
<gene>
    <name evidence="10" type="ORF">Taro_037856</name>
</gene>
<feature type="region of interest" description="Disordered" evidence="8">
    <location>
        <begin position="123"/>
        <end position="155"/>
    </location>
</feature>
<evidence type="ECO:0000256" key="3">
    <source>
        <dbReference type="ARBA" id="ARBA00022677"/>
    </source>
</evidence>
<protein>
    <recommendedName>
        <fullName evidence="7">Oleosin</fullName>
    </recommendedName>
</protein>
<dbReference type="GO" id="GO:0016020">
    <property type="term" value="C:membrane"/>
    <property type="evidence" value="ECO:0007669"/>
    <property type="project" value="UniProtKB-SubCell"/>
</dbReference>
<evidence type="ECO:0000256" key="9">
    <source>
        <dbReference type="SAM" id="Phobius"/>
    </source>
</evidence>
<dbReference type="PANTHER" id="PTHR33203">
    <property type="entry name" value="OLEOSIN"/>
    <property type="match status" value="1"/>
</dbReference>
<evidence type="ECO:0000256" key="4">
    <source>
        <dbReference type="ARBA" id="ARBA00022692"/>
    </source>
</evidence>
<evidence type="ECO:0000256" key="1">
    <source>
        <dbReference type="ARBA" id="ARBA00002582"/>
    </source>
</evidence>
<organism evidence="10 11">
    <name type="scientific">Colocasia esculenta</name>
    <name type="common">Wild taro</name>
    <name type="synonym">Arum esculentum</name>
    <dbReference type="NCBI Taxonomy" id="4460"/>
    <lineage>
        <taxon>Eukaryota</taxon>
        <taxon>Viridiplantae</taxon>
        <taxon>Streptophyta</taxon>
        <taxon>Embryophyta</taxon>
        <taxon>Tracheophyta</taxon>
        <taxon>Spermatophyta</taxon>
        <taxon>Magnoliopsida</taxon>
        <taxon>Liliopsida</taxon>
        <taxon>Araceae</taxon>
        <taxon>Aroideae</taxon>
        <taxon>Colocasieae</taxon>
        <taxon>Colocasia</taxon>
    </lineage>
</organism>
<evidence type="ECO:0000256" key="7">
    <source>
        <dbReference type="RuleBase" id="RU000540"/>
    </source>
</evidence>
<evidence type="ECO:0000313" key="11">
    <source>
        <dbReference type="Proteomes" id="UP000652761"/>
    </source>
</evidence>
<evidence type="ECO:0000313" key="10">
    <source>
        <dbReference type="EMBL" id="MQM05052.1"/>
    </source>
</evidence>
<dbReference type="PANTHER" id="PTHR33203:SF44">
    <property type="entry name" value="OLEOSIN 20.3 KDA"/>
    <property type="match status" value="1"/>
</dbReference>
<feature type="compositionally biased region" description="Basic and acidic residues" evidence="8">
    <location>
        <begin position="123"/>
        <end position="141"/>
    </location>
</feature>
<feature type="transmembrane region" description="Helical" evidence="9">
    <location>
        <begin position="52"/>
        <end position="72"/>
    </location>
</feature>
<reference evidence="10" key="1">
    <citation type="submission" date="2017-07" db="EMBL/GenBank/DDBJ databases">
        <title>Taro Niue Genome Assembly and Annotation.</title>
        <authorList>
            <person name="Atibalentja N."/>
            <person name="Keating K."/>
            <person name="Fields C.J."/>
        </authorList>
    </citation>
    <scope>NUCLEOTIDE SEQUENCE</scope>
    <source>
        <strain evidence="10">Niue_2</strain>
        <tissue evidence="10">Leaf</tissue>
    </source>
</reference>
<dbReference type="SMR" id="A0A843W578"/>
<dbReference type="EMBL" id="NMUH01003337">
    <property type="protein sequence ID" value="MQM05052.1"/>
    <property type="molecule type" value="Genomic_DNA"/>
</dbReference>
<name>A0A843W578_COLES</name>
<keyword evidence="11" id="KW-1185">Reference proteome</keyword>
<evidence type="ECO:0000256" key="6">
    <source>
        <dbReference type="ARBA" id="ARBA00023136"/>
    </source>
</evidence>
<comment type="similarity">
    <text evidence="2 7">Belongs to the oleosin family.</text>
</comment>
<keyword evidence="3 7" id="KW-0551">Lipid droplet</keyword>
<dbReference type="Pfam" id="PF01277">
    <property type="entry name" value="Oleosin"/>
    <property type="match status" value="1"/>
</dbReference>
<dbReference type="GO" id="GO:0050826">
    <property type="term" value="P:response to freezing"/>
    <property type="evidence" value="ECO:0007669"/>
    <property type="project" value="TreeGrafter"/>
</dbReference>
<dbReference type="AlphaFoldDB" id="A0A843W578"/>
<feature type="transmembrane region" description="Helical" evidence="9">
    <location>
        <begin position="28"/>
        <end position="47"/>
    </location>
</feature>
<keyword evidence="5 9" id="KW-1133">Transmembrane helix</keyword>
<dbReference type="InterPro" id="IPR000136">
    <property type="entry name" value="Oleosin"/>
</dbReference>
<keyword evidence="4 9" id="KW-0812">Transmembrane</keyword>